<dbReference type="RefSeq" id="WP_122102178.1">
    <property type="nucleotide sequence ID" value="NZ_RFLY01000016.1"/>
</dbReference>
<dbReference type="Proteomes" id="UP000275012">
    <property type="component" value="Unassembled WGS sequence"/>
</dbReference>
<protein>
    <submittedName>
        <fullName evidence="1">DUF493 family protein</fullName>
    </submittedName>
</protein>
<sequence>MEIKSDNPAHGFQFPGIFEISAMGLAGAGLETEIPRLLVDAGFEVLHETITTRDSSGGKFVQVKLSFKADSRARYEAAHAALRAHPEVKWTI</sequence>
<accession>A0A3M2HTJ0</accession>
<evidence type="ECO:0000313" key="1">
    <source>
        <dbReference type="EMBL" id="RMH89094.1"/>
    </source>
</evidence>
<evidence type="ECO:0000313" key="2">
    <source>
        <dbReference type="Proteomes" id="UP000275012"/>
    </source>
</evidence>
<organism evidence="1 2">
    <name type="scientific">Solilutibacter pythonis</name>
    <dbReference type="NCBI Taxonomy" id="2483112"/>
    <lineage>
        <taxon>Bacteria</taxon>
        <taxon>Pseudomonadati</taxon>
        <taxon>Pseudomonadota</taxon>
        <taxon>Gammaproteobacteria</taxon>
        <taxon>Lysobacterales</taxon>
        <taxon>Lysobacteraceae</taxon>
        <taxon>Solilutibacter</taxon>
    </lineage>
</organism>
<comment type="caution">
    <text evidence="1">The sequence shown here is derived from an EMBL/GenBank/DDBJ whole genome shotgun (WGS) entry which is preliminary data.</text>
</comment>
<name>A0A3M2HTJ0_9GAMM</name>
<dbReference type="InterPro" id="IPR027471">
    <property type="entry name" value="YbeD-like_sf"/>
</dbReference>
<dbReference type="InterPro" id="IPR007454">
    <property type="entry name" value="UPF0250_YbeD-like"/>
</dbReference>
<dbReference type="Pfam" id="PF04359">
    <property type="entry name" value="DUF493"/>
    <property type="match status" value="1"/>
</dbReference>
<keyword evidence="2" id="KW-1185">Reference proteome</keyword>
<dbReference type="SUPFAM" id="SSF117991">
    <property type="entry name" value="YbeD/HP0495-like"/>
    <property type="match status" value="1"/>
</dbReference>
<proteinExistence type="predicted"/>
<dbReference type="Gene3D" id="3.30.70.260">
    <property type="match status" value="1"/>
</dbReference>
<gene>
    <name evidence="1" type="ORF">EBB59_10895</name>
</gene>
<dbReference type="OrthoDB" id="9793424at2"/>
<reference evidence="1 2" key="1">
    <citation type="submission" date="2018-10" db="EMBL/GenBank/DDBJ databases">
        <title>Proposal of Lysobacter pythonis sp. nov. isolated from royal pythons (Python regius).</title>
        <authorList>
            <person name="Hans-Juergen B."/>
            <person name="Huptas C."/>
            <person name="Sandra B."/>
            <person name="Igor L."/>
            <person name="Joachim S."/>
            <person name="Siegfried S."/>
            <person name="Mareike W."/>
            <person name="Peter K."/>
        </authorList>
    </citation>
    <scope>NUCLEOTIDE SEQUENCE [LARGE SCALE GENOMIC DNA]</scope>
    <source>
        <strain evidence="1 2">4284/11</strain>
    </source>
</reference>
<dbReference type="AlphaFoldDB" id="A0A3M2HTJ0"/>
<dbReference type="EMBL" id="RFLY01000016">
    <property type="protein sequence ID" value="RMH89094.1"/>
    <property type="molecule type" value="Genomic_DNA"/>
</dbReference>